<keyword evidence="2" id="KW-0472">Membrane</keyword>
<dbReference type="Pfam" id="PF25276">
    <property type="entry name" value="DUF7870"/>
    <property type="match status" value="1"/>
</dbReference>
<dbReference type="PANTHER" id="PTHR47291:SF1">
    <property type="entry name" value="PEPTIDE UPSTREAM PROTEIN"/>
    <property type="match status" value="1"/>
</dbReference>
<evidence type="ECO:0000259" key="3">
    <source>
        <dbReference type="Pfam" id="PF08241"/>
    </source>
</evidence>
<evidence type="ECO:0000256" key="1">
    <source>
        <dbReference type="SAM" id="MobiDB-lite"/>
    </source>
</evidence>
<feature type="transmembrane region" description="Helical" evidence="2">
    <location>
        <begin position="87"/>
        <end position="106"/>
    </location>
</feature>
<protein>
    <recommendedName>
        <fullName evidence="7">Methyltransferase type 11 domain-containing protein</fullName>
    </recommendedName>
</protein>
<dbReference type="Gene3D" id="3.40.50.150">
    <property type="entry name" value="Vaccinia Virus protein VP39"/>
    <property type="match status" value="1"/>
</dbReference>
<keyword evidence="2" id="KW-1133">Transmembrane helix</keyword>
<dbReference type="Pfam" id="PF08241">
    <property type="entry name" value="Methyltransf_11"/>
    <property type="match status" value="1"/>
</dbReference>
<keyword evidence="6" id="KW-1185">Reference proteome</keyword>
<dbReference type="InterPro" id="IPR013216">
    <property type="entry name" value="Methyltransf_11"/>
</dbReference>
<dbReference type="GO" id="GO:0009820">
    <property type="term" value="P:alkaloid metabolic process"/>
    <property type="evidence" value="ECO:0007669"/>
    <property type="project" value="UniProtKB-KW"/>
</dbReference>
<feature type="domain" description="Methyltransferase type 11" evidence="3">
    <location>
        <begin position="223"/>
        <end position="263"/>
    </location>
</feature>
<dbReference type="SUPFAM" id="SSF53335">
    <property type="entry name" value="S-adenosyl-L-methionine-dependent methyltransferases"/>
    <property type="match status" value="1"/>
</dbReference>
<dbReference type="AlphaFoldDB" id="A0A7J7FVJ5"/>
<keyword evidence="2" id="KW-0812">Transmembrane</keyword>
<evidence type="ECO:0000313" key="5">
    <source>
        <dbReference type="EMBL" id="KAF5930964.1"/>
    </source>
</evidence>
<dbReference type="InterPro" id="IPR057192">
    <property type="entry name" value="DUF7870"/>
</dbReference>
<gene>
    <name evidence="5" type="ORF">HYC85_031837</name>
</gene>
<comment type="caution">
    <text evidence="5">The sequence shown here is derived from an EMBL/GenBank/DDBJ whole genome shotgun (WGS) entry which is preliminary data.</text>
</comment>
<reference evidence="5 6" key="2">
    <citation type="submission" date="2020-07" db="EMBL/GenBank/DDBJ databases">
        <title>Genome assembly of wild tea tree DASZ reveals pedigree and selection history of tea varieties.</title>
        <authorList>
            <person name="Zhang W."/>
        </authorList>
    </citation>
    <scope>NUCLEOTIDE SEQUENCE [LARGE SCALE GENOMIC DNA]</scope>
    <source>
        <strain evidence="6">cv. G240</strain>
        <tissue evidence="5">Leaf</tissue>
    </source>
</reference>
<accession>A0A7J7FVJ5</accession>
<name>A0A7J7FVJ5_CAMSI</name>
<feature type="domain" description="DUF7870" evidence="4">
    <location>
        <begin position="449"/>
        <end position="533"/>
    </location>
</feature>
<evidence type="ECO:0000313" key="6">
    <source>
        <dbReference type="Proteomes" id="UP000593564"/>
    </source>
</evidence>
<organism evidence="5 6">
    <name type="scientific">Camellia sinensis</name>
    <name type="common">Tea plant</name>
    <name type="synonym">Thea sinensis</name>
    <dbReference type="NCBI Taxonomy" id="4442"/>
    <lineage>
        <taxon>Eukaryota</taxon>
        <taxon>Viridiplantae</taxon>
        <taxon>Streptophyta</taxon>
        <taxon>Embryophyta</taxon>
        <taxon>Tracheophyta</taxon>
        <taxon>Spermatophyta</taxon>
        <taxon>Magnoliopsida</taxon>
        <taxon>eudicotyledons</taxon>
        <taxon>Gunneridae</taxon>
        <taxon>Pentapetalae</taxon>
        <taxon>asterids</taxon>
        <taxon>Ericales</taxon>
        <taxon>Theaceae</taxon>
        <taxon>Camellia</taxon>
    </lineage>
</organism>
<proteinExistence type="predicted"/>
<evidence type="ECO:0000259" key="4">
    <source>
        <dbReference type="Pfam" id="PF25276"/>
    </source>
</evidence>
<dbReference type="PANTHER" id="PTHR47291">
    <property type="entry name" value="PEPTIDE UPSTREAM PROTEIN"/>
    <property type="match status" value="1"/>
</dbReference>
<feature type="region of interest" description="Disordered" evidence="1">
    <location>
        <begin position="1"/>
        <end position="36"/>
    </location>
</feature>
<evidence type="ECO:0008006" key="7">
    <source>
        <dbReference type="Google" id="ProtNLM"/>
    </source>
</evidence>
<dbReference type="EMBL" id="JACBKZ010000015">
    <property type="protein sequence ID" value="KAF5930964.1"/>
    <property type="molecule type" value="Genomic_DNA"/>
</dbReference>
<evidence type="ECO:0000256" key="2">
    <source>
        <dbReference type="SAM" id="Phobius"/>
    </source>
</evidence>
<reference evidence="6" key="1">
    <citation type="journal article" date="2020" name="Nat. Commun.">
        <title>Genome assembly of wild tea tree DASZ reveals pedigree and selection history of tea varieties.</title>
        <authorList>
            <person name="Zhang W."/>
            <person name="Zhang Y."/>
            <person name="Qiu H."/>
            <person name="Guo Y."/>
            <person name="Wan H."/>
            <person name="Zhang X."/>
            <person name="Scossa F."/>
            <person name="Alseekh S."/>
            <person name="Zhang Q."/>
            <person name="Wang P."/>
            <person name="Xu L."/>
            <person name="Schmidt M.H."/>
            <person name="Jia X."/>
            <person name="Li D."/>
            <person name="Zhu A."/>
            <person name="Guo F."/>
            <person name="Chen W."/>
            <person name="Ni D."/>
            <person name="Usadel B."/>
            <person name="Fernie A.R."/>
            <person name="Wen W."/>
        </authorList>
    </citation>
    <scope>NUCLEOTIDE SEQUENCE [LARGE SCALE GENOMIC DNA]</scope>
    <source>
        <strain evidence="6">cv. G240</strain>
    </source>
</reference>
<sequence>MRWRKGNEGGWRSGEEPMKTAGEANPASAKATEKKTTWKRREFNWKSKMVQKWFEPMPRRAPRRNYSEMDFKALKWQIIRGSLARRLILRAFLFVLAMAIIPYFQIVHDFRTMEPLAMKFDECPLSIGSNPYINFTGFLKPVSAFKFPFLGSLFFTPCKETENLTINMFKELMEKNLLDSSGKALCVGEGSASAVLALRELGFSSASGVRIHPFFSLLRKRFVYELDFKDNYFDFLFSRAIDRVSVPALLVAEIERVLRPGGTGAMLVGGNLYSGSLIRSATPISSFLRSSNVVHVCHIGSFTLVIFKKRFDKVASFEHYRLPSECPSVSNNKPFIKNMEPLVGKRSGPFKEKLSYLPEFMNISSRNRLIYINVGTGEFVNSSVSEMFNPFYPIQPQAFNIYVVDHDVSVISSHVKKPGVTFVYYPGLAGGKATTSLSSDEDLCAPPDDEEFDFTRWFRRTVIDGDFVVLMMNAREVELKILFALFESGAICHVDELFLRCSDSVDCTNAVCGDCMSLFRGLRNSGVFVHRLWGN</sequence>
<dbReference type="GO" id="GO:0008757">
    <property type="term" value="F:S-adenosylmethionine-dependent methyltransferase activity"/>
    <property type="evidence" value="ECO:0007669"/>
    <property type="project" value="InterPro"/>
</dbReference>
<dbReference type="InterPro" id="IPR029063">
    <property type="entry name" value="SAM-dependent_MTases_sf"/>
</dbReference>
<dbReference type="Proteomes" id="UP000593564">
    <property type="component" value="Unassembled WGS sequence"/>
</dbReference>